<keyword evidence="5" id="KW-1185">Reference proteome</keyword>
<dbReference type="Gene3D" id="3.30.40.10">
    <property type="entry name" value="Zinc/RING finger domain, C3HC4 (zinc finger)"/>
    <property type="match status" value="1"/>
</dbReference>
<evidence type="ECO:0000313" key="5">
    <source>
        <dbReference type="Proteomes" id="UP000651452"/>
    </source>
</evidence>
<proteinExistence type="predicted"/>
<keyword evidence="1" id="KW-0862">Zinc</keyword>
<dbReference type="Pfam" id="PF13639">
    <property type="entry name" value="zf-RING_2"/>
    <property type="match status" value="1"/>
</dbReference>
<feature type="domain" description="RING-type" evidence="3">
    <location>
        <begin position="333"/>
        <end position="380"/>
    </location>
</feature>
<dbReference type="AlphaFoldDB" id="A0A8H7J6J3"/>
<dbReference type="OrthoDB" id="8062037at2759"/>
<evidence type="ECO:0000256" key="2">
    <source>
        <dbReference type="SAM" id="MobiDB-lite"/>
    </source>
</evidence>
<organism evidence="4 5">
    <name type="scientific">Ascochyta lentis</name>
    <dbReference type="NCBI Taxonomy" id="205686"/>
    <lineage>
        <taxon>Eukaryota</taxon>
        <taxon>Fungi</taxon>
        <taxon>Dikarya</taxon>
        <taxon>Ascomycota</taxon>
        <taxon>Pezizomycotina</taxon>
        <taxon>Dothideomycetes</taxon>
        <taxon>Pleosporomycetidae</taxon>
        <taxon>Pleosporales</taxon>
        <taxon>Pleosporineae</taxon>
        <taxon>Didymellaceae</taxon>
        <taxon>Ascochyta</taxon>
    </lineage>
</organism>
<evidence type="ECO:0000256" key="1">
    <source>
        <dbReference type="PROSITE-ProRule" id="PRU00175"/>
    </source>
</evidence>
<dbReference type="EMBL" id="RZGK01000007">
    <property type="protein sequence ID" value="KAF9697498.1"/>
    <property type="molecule type" value="Genomic_DNA"/>
</dbReference>
<evidence type="ECO:0000313" key="4">
    <source>
        <dbReference type="EMBL" id="KAF9697498.1"/>
    </source>
</evidence>
<comment type="caution">
    <text evidence="4">The sequence shown here is derived from an EMBL/GenBank/DDBJ whole genome shotgun (WGS) entry which is preliminary data.</text>
</comment>
<dbReference type="SUPFAM" id="SSF57850">
    <property type="entry name" value="RING/U-box"/>
    <property type="match status" value="1"/>
</dbReference>
<evidence type="ECO:0000259" key="3">
    <source>
        <dbReference type="PROSITE" id="PS50089"/>
    </source>
</evidence>
<keyword evidence="1" id="KW-0479">Metal-binding</keyword>
<sequence>MLKQLLRSLFFWKRIDGRHNPVDWVPVLDPRASVVEELTTYIPETIDAQEPGFGDVEATVQLLLQDIGELLQYPNAELEEVDIGGGIIGSPHATYFLACIIHPEINSEGKNSKCLKDLFCQRPSYINAAEADDSDRAVSTEESFPELAQILRKSLVSEDDIFEEVFEVFGRWTFTAAADLWIKKNGQENEDRFVKDVTRELTSVLSAASLHVRMAISKTNLRDIYHAMIDQATRDKERISSWMHHSGHDEVLTTDHPIDVELPGQDWSLALWLAAQHNIQEEDEDEEEEEEDDDEVEVEDLEDVGFGPMGPPLDPLHFASRSTEKHSHREDTCIICQDDLWYGREQEVKIDICGHLVHEDCLAHLINGIDTWSNKCPACRQQICPFRERERGNISWG</sequence>
<dbReference type="GO" id="GO:0008270">
    <property type="term" value="F:zinc ion binding"/>
    <property type="evidence" value="ECO:0007669"/>
    <property type="project" value="UniProtKB-KW"/>
</dbReference>
<gene>
    <name evidence="4" type="ORF">EKO04_003977</name>
</gene>
<feature type="compositionally biased region" description="Acidic residues" evidence="2">
    <location>
        <begin position="281"/>
        <end position="298"/>
    </location>
</feature>
<dbReference type="InterPro" id="IPR013083">
    <property type="entry name" value="Znf_RING/FYVE/PHD"/>
</dbReference>
<reference evidence="4" key="2">
    <citation type="submission" date="2020-09" db="EMBL/GenBank/DDBJ databases">
        <title>Reference genome assembly for Australian Ascochyta lentis isolate Al4.</title>
        <authorList>
            <person name="Lee R.C."/>
            <person name="Farfan-Caceres L.M."/>
            <person name="Debler J.W."/>
            <person name="Williams A.H."/>
            <person name="Henares B.M."/>
        </authorList>
    </citation>
    <scope>NUCLEOTIDE SEQUENCE</scope>
    <source>
        <strain evidence="4">Al4</strain>
    </source>
</reference>
<dbReference type="InterPro" id="IPR001841">
    <property type="entry name" value="Znf_RING"/>
</dbReference>
<keyword evidence="1" id="KW-0863">Zinc-finger</keyword>
<accession>A0A8H7J6J3</accession>
<name>A0A8H7J6J3_9PLEO</name>
<dbReference type="PROSITE" id="PS50089">
    <property type="entry name" value="ZF_RING_2"/>
    <property type="match status" value="1"/>
</dbReference>
<dbReference type="Proteomes" id="UP000651452">
    <property type="component" value="Unassembled WGS sequence"/>
</dbReference>
<protein>
    <recommendedName>
        <fullName evidence="3">RING-type domain-containing protein</fullName>
    </recommendedName>
</protein>
<dbReference type="SMART" id="SM00184">
    <property type="entry name" value="RING"/>
    <property type="match status" value="1"/>
</dbReference>
<reference evidence="4" key="1">
    <citation type="submission" date="2018-12" db="EMBL/GenBank/DDBJ databases">
        <authorList>
            <person name="Syme R.A."/>
            <person name="Farfan-Caceres L."/>
            <person name="Lichtenzveig J."/>
        </authorList>
    </citation>
    <scope>NUCLEOTIDE SEQUENCE</scope>
    <source>
        <strain evidence="4">Al4</strain>
    </source>
</reference>
<feature type="region of interest" description="Disordered" evidence="2">
    <location>
        <begin position="279"/>
        <end position="298"/>
    </location>
</feature>